<dbReference type="GO" id="GO:0005886">
    <property type="term" value="C:plasma membrane"/>
    <property type="evidence" value="ECO:0007669"/>
    <property type="project" value="UniProtKB-SubCell"/>
</dbReference>
<accession>A0A6L6JA89</accession>
<evidence type="ECO:0000256" key="6">
    <source>
        <dbReference type="ARBA" id="ARBA00023136"/>
    </source>
</evidence>
<dbReference type="GO" id="GO:0042910">
    <property type="term" value="F:xenobiotic transmembrane transporter activity"/>
    <property type="evidence" value="ECO:0007669"/>
    <property type="project" value="InterPro"/>
</dbReference>
<feature type="transmembrane region" description="Helical" evidence="8">
    <location>
        <begin position="422"/>
        <end position="443"/>
    </location>
</feature>
<name>A0A6L6JA89_9RHOB</name>
<sequence>MKQRVDLTSGPIYPTLLLFALPTLGSSVLQSANGSIDAVWVGNLLGENALAATTNGNLVMFLLTAFVFGFGMASTILIGQAIGRGDLHGAKEVVGTAIGTFAPVAVLVAIIGWFLAPNLLALLGTGPEITPLARAFLKVTFLAMPAILMQTMLMMALRGAGDSLTPLIFMALAVMLDIVLNPVFILGTGPFPAMGIGGSAFAMAVANYVSLVAMVLYIYRRRHPLRLAGADLAMLRPAPHILRMMFAKGLPIGLQMVVVSSAMLAMMTLVNREGVDTTAAFGATQQLWTYVQMPAMALGAAVSAMAAQNIGAGRWDRVSKVTRAGIALNFLLTGGLVLVLMIMDRPALALFLGADSPAIAIGQHIARLASWGFIAFGITMVLFGTMRANGQVIWPLIILAISLYPVRLGVALGLRDLLGVDALWLSFPIAMLSTLLMASVLYLRGGWRRSSDLAHLDASDTAEIAPLISVTTEAGPPNSPRNPALPTAAETRPAE</sequence>
<dbReference type="PIRSF" id="PIRSF006603">
    <property type="entry name" value="DinF"/>
    <property type="match status" value="1"/>
</dbReference>
<feature type="transmembrane region" description="Helical" evidence="8">
    <location>
        <begin position="193"/>
        <end position="219"/>
    </location>
</feature>
<organism evidence="9 10">
    <name type="scientific">Paracoccus aestuariivivens</name>
    <dbReference type="NCBI Taxonomy" id="1820333"/>
    <lineage>
        <taxon>Bacteria</taxon>
        <taxon>Pseudomonadati</taxon>
        <taxon>Pseudomonadota</taxon>
        <taxon>Alphaproteobacteria</taxon>
        <taxon>Rhodobacterales</taxon>
        <taxon>Paracoccaceae</taxon>
        <taxon>Paracoccus</taxon>
    </lineage>
</organism>
<dbReference type="PANTHER" id="PTHR43549">
    <property type="entry name" value="MULTIDRUG RESISTANCE PROTEIN YPNP-RELATED"/>
    <property type="match status" value="1"/>
</dbReference>
<protein>
    <submittedName>
        <fullName evidence="9">MATE family efflux transporter</fullName>
    </submittedName>
</protein>
<feature type="transmembrane region" description="Helical" evidence="8">
    <location>
        <begin position="365"/>
        <end position="385"/>
    </location>
</feature>
<comment type="caution">
    <text evidence="9">The sequence shown here is derived from an EMBL/GenBank/DDBJ whole genome shotgun (WGS) entry which is preliminary data.</text>
</comment>
<dbReference type="AlphaFoldDB" id="A0A6L6JA89"/>
<evidence type="ECO:0000313" key="10">
    <source>
        <dbReference type="Proteomes" id="UP000478183"/>
    </source>
</evidence>
<keyword evidence="10" id="KW-1185">Reference proteome</keyword>
<dbReference type="PANTHER" id="PTHR43549:SF3">
    <property type="entry name" value="MULTIDRUG RESISTANCE PROTEIN YPNP-RELATED"/>
    <property type="match status" value="1"/>
</dbReference>
<evidence type="ECO:0000256" key="7">
    <source>
        <dbReference type="SAM" id="MobiDB-lite"/>
    </source>
</evidence>
<dbReference type="NCBIfam" id="TIGR00797">
    <property type="entry name" value="matE"/>
    <property type="match status" value="1"/>
</dbReference>
<feature type="transmembrane region" description="Helical" evidence="8">
    <location>
        <begin position="290"/>
        <end position="312"/>
    </location>
</feature>
<feature type="transmembrane region" description="Helical" evidence="8">
    <location>
        <begin position="58"/>
        <end position="81"/>
    </location>
</feature>
<evidence type="ECO:0000256" key="8">
    <source>
        <dbReference type="SAM" id="Phobius"/>
    </source>
</evidence>
<feature type="transmembrane region" description="Helical" evidence="8">
    <location>
        <begin position="392"/>
        <end position="410"/>
    </location>
</feature>
<gene>
    <name evidence="9" type="ORF">GL286_12065</name>
</gene>
<feature type="transmembrane region" description="Helical" evidence="8">
    <location>
        <begin position="135"/>
        <end position="155"/>
    </location>
</feature>
<dbReference type="GO" id="GO:0015297">
    <property type="term" value="F:antiporter activity"/>
    <property type="evidence" value="ECO:0007669"/>
    <property type="project" value="InterPro"/>
</dbReference>
<feature type="transmembrane region" description="Helical" evidence="8">
    <location>
        <begin position="250"/>
        <end position="270"/>
    </location>
</feature>
<dbReference type="InterPro" id="IPR048279">
    <property type="entry name" value="MdtK-like"/>
</dbReference>
<keyword evidence="3" id="KW-1003">Cell membrane</keyword>
<feature type="transmembrane region" description="Helical" evidence="8">
    <location>
        <begin position="93"/>
        <end position="115"/>
    </location>
</feature>
<evidence type="ECO:0000313" key="9">
    <source>
        <dbReference type="EMBL" id="MTH78466.1"/>
    </source>
</evidence>
<evidence type="ECO:0000256" key="5">
    <source>
        <dbReference type="ARBA" id="ARBA00022989"/>
    </source>
</evidence>
<proteinExistence type="predicted"/>
<dbReference type="OrthoDB" id="9806302at2"/>
<dbReference type="CDD" id="cd13138">
    <property type="entry name" value="MATE_yoeA_like"/>
    <property type="match status" value="1"/>
</dbReference>
<feature type="transmembrane region" description="Helical" evidence="8">
    <location>
        <begin position="167"/>
        <end position="187"/>
    </location>
</feature>
<dbReference type="InterPro" id="IPR002528">
    <property type="entry name" value="MATE_fam"/>
</dbReference>
<feature type="region of interest" description="Disordered" evidence="7">
    <location>
        <begin position="471"/>
        <end position="495"/>
    </location>
</feature>
<keyword evidence="6 8" id="KW-0472">Membrane</keyword>
<keyword evidence="4 8" id="KW-0812">Transmembrane</keyword>
<keyword evidence="5 8" id="KW-1133">Transmembrane helix</keyword>
<dbReference type="RefSeq" id="WP_155095816.1">
    <property type="nucleotide sequence ID" value="NZ_WMIE01000006.1"/>
</dbReference>
<dbReference type="EMBL" id="WMIE01000006">
    <property type="protein sequence ID" value="MTH78466.1"/>
    <property type="molecule type" value="Genomic_DNA"/>
</dbReference>
<feature type="transmembrane region" description="Helical" evidence="8">
    <location>
        <begin position="324"/>
        <end position="343"/>
    </location>
</feature>
<dbReference type="InterPro" id="IPR052031">
    <property type="entry name" value="Membrane_Transporter-Flippase"/>
</dbReference>
<reference evidence="9 10" key="1">
    <citation type="submission" date="2019-11" db="EMBL/GenBank/DDBJ databases">
        <authorList>
            <person name="Dong K."/>
        </authorList>
    </citation>
    <scope>NUCLEOTIDE SEQUENCE [LARGE SCALE GENOMIC DNA]</scope>
    <source>
        <strain evidence="9 10">NBRC 111993</strain>
    </source>
</reference>
<evidence type="ECO:0000256" key="2">
    <source>
        <dbReference type="ARBA" id="ARBA00022448"/>
    </source>
</evidence>
<dbReference type="Pfam" id="PF01554">
    <property type="entry name" value="MatE"/>
    <property type="match status" value="2"/>
</dbReference>
<evidence type="ECO:0000256" key="1">
    <source>
        <dbReference type="ARBA" id="ARBA00004429"/>
    </source>
</evidence>
<keyword evidence="2" id="KW-0813">Transport</keyword>
<evidence type="ECO:0000256" key="3">
    <source>
        <dbReference type="ARBA" id="ARBA00022475"/>
    </source>
</evidence>
<dbReference type="Proteomes" id="UP000478183">
    <property type="component" value="Unassembled WGS sequence"/>
</dbReference>
<comment type="subcellular location">
    <subcellularLocation>
        <location evidence="1">Cell inner membrane</location>
        <topology evidence="1">Multi-pass membrane protein</topology>
    </subcellularLocation>
</comment>
<evidence type="ECO:0000256" key="4">
    <source>
        <dbReference type="ARBA" id="ARBA00022692"/>
    </source>
</evidence>